<dbReference type="AlphaFoldDB" id="A0ABD3N2M4"/>
<comment type="caution">
    <text evidence="2">The sequence shown here is derived from an EMBL/GenBank/DDBJ whole genome shotgun (WGS) entry which is preliminary data.</text>
</comment>
<evidence type="ECO:0000313" key="2">
    <source>
        <dbReference type="EMBL" id="KAL3770349.1"/>
    </source>
</evidence>
<dbReference type="EMBL" id="JALLBG020000043">
    <property type="protein sequence ID" value="KAL3770349.1"/>
    <property type="molecule type" value="Genomic_DNA"/>
</dbReference>
<name>A0ABD3N2M4_9STRA</name>
<keyword evidence="3" id="KW-1185">Reference proteome</keyword>
<reference evidence="2 3" key="1">
    <citation type="submission" date="2024-10" db="EMBL/GenBank/DDBJ databases">
        <title>Updated reference genomes for cyclostephanoid diatoms.</title>
        <authorList>
            <person name="Roberts W.R."/>
            <person name="Alverson A.J."/>
        </authorList>
    </citation>
    <scope>NUCLEOTIDE SEQUENCE [LARGE SCALE GENOMIC DNA]</scope>
    <source>
        <strain evidence="2 3">AJA232-27</strain>
    </source>
</reference>
<feature type="compositionally biased region" description="Polar residues" evidence="1">
    <location>
        <begin position="16"/>
        <end position="27"/>
    </location>
</feature>
<accession>A0ABD3N2M4</accession>
<evidence type="ECO:0000313" key="3">
    <source>
        <dbReference type="Proteomes" id="UP001530293"/>
    </source>
</evidence>
<organism evidence="2 3">
    <name type="scientific">Discostella pseudostelligera</name>
    <dbReference type="NCBI Taxonomy" id="259834"/>
    <lineage>
        <taxon>Eukaryota</taxon>
        <taxon>Sar</taxon>
        <taxon>Stramenopiles</taxon>
        <taxon>Ochrophyta</taxon>
        <taxon>Bacillariophyta</taxon>
        <taxon>Coscinodiscophyceae</taxon>
        <taxon>Thalassiosirophycidae</taxon>
        <taxon>Stephanodiscales</taxon>
        <taxon>Stephanodiscaceae</taxon>
        <taxon>Discostella</taxon>
    </lineage>
</organism>
<sequence length="118" mass="12113">MTSFKDSGSGIVVKKSSPTTTITNGTPSKSVGCGGSSAFAAYASPGMVSFGSLATPKKGSTIFGFGSFNKSSIFGDNNKSTSKGRTTITSLRTLSYGFRALGDGDDDICDSDDMMECD</sequence>
<protein>
    <submittedName>
        <fullName evidence="2">Uncharacterized protein</fullName>
    </submittedName>
</protein>
<dbReference type="Proteomes" id="UP001530293">
    <property type="component" value="Unassembled WGS sequence"/>
</dbReference>
<proteinExistence type="predicted"/>
<evidence type="ECO:0000256" key="1">
    <source>
        <dbReference type="SAM" id="MobiDB-lite"/>
    </source>
</evidence>
<gene>
    <name evidence="2" type="ORF">ACHAWU_003569</name>
</gene>
<feature type="region of interest" description="Disordered" evidence="1">
    <location>
        <begin position="1"/>
        <end position="27"/>
    </location>
</feature>